<dbReference type="FunFam" id="3.30.160.60:FF:000624">
    <property type="entry name" value="zinc finger protein 697"/>
    <property type="match status" value="1"/>
</dbReference>
<evidence type="ECO:0000256" key="9">
    <source>
        <dbReference type="PROSITE-ProRule" id="PRU00042"/>
    </source>
</evidence>
<dbReference type="PANTHER" id="PTHR46179:SF13">
    <property type="entry name" value="C2H2-TYPE DOMAIN-CONTAINING PROTEIN"/>
    <property type="match status" value="1"/>
</dbReference>
<feature type="domain" description="C2H2-type" evidence="11">
    <location>
        <begin position="262"/>
        <end position="285"/>
    </location>
</feature>
<keyword evidence="2 10" id="KW-0479">Metal-binding</keyword>
<protein>
    <recommendedName>
        <fullName evidence="14">Protein krueppel</fullName>
    </recommendedName>
</protein>
<dbReference type="Pfam" id="PF07776">
    <property type="entry name" value="zf-AD"/>
    <property type="match status" value="1"/>
</dbReference>
<dbReference type="SMART" id="SM00355">
    <property type="entry name" value="ZnF_C2H2"/>
    <property type="match status" value="6"/>
</dbReference>
<feature type="domain" description="C2H2-type" evidence="11">
    <location>
        <begin position="235"/>
        <end position="262"/>
    </location>
</feature>
<keyword evidence="5 10" id="KW-0862">Zinc</keyword>
<dbReference type="InterPro" id="IPR051061">
    <property type="entry name" value="Zinc_finger_trans_reg"/>
</dbReference>
<dbReference type="Gene3D" id="3.30.160.60">
    <property type="entry name" value="Classic Zinc Finger"/>
    <property type="match status" value="4"/>
</dbReference>
<feature type="domain" description="C2H2-type" evidence="11">
    <location>
        <begin position="291"/>
        <end position="318"/>
    </location>
</feature>
<evidence type="ECO:0000256" key="2">
    <source>
        <dbReference type="ARBA" id="ARBA00022723"/>
    </source>
</evidence>
<gene>
    <name evidence="13" type="ORF">g.9069</name>
</gene>
<dbReference type="PANTHER" id="PTHR46179">
    <property type="entry name" value="ZINC FINGER PROTEIN"/>
    <property type="match status" value="1"/>
</dbReference>
<dbReference type="SMART" id="SM00868">
    <property type="entry name" value="zf-AD"/>
    <property type="match status" value="1"/>
</dbReference>
<dbReference type="InterPro" id="IPR012934">
    <property type="entry name" value="Znf_AD"/>
</dbReference>
<evidence type="ECO:0000256" key="5">
    <source>
        <dbReference type="ARBA" id="ARBA00022833"/>
    </source>
</evidence>
<proteinExistence type="predicted"/>
<reference evidence="13" key="1">
    <citation type="submission" date="2015-09" db="EMBL/GenBank/DDBJ databases">
        <title>De novo assembly of Pectinophora gossypiella (Pink Bollworm) gut transcriptome.</title>
        <authorList>
            <person name="Tassone E.E."/>
        </authorList>
    </citation>
    <scope>NUCLEOTIDE SEQUENCE</scope>
</reference>
<feature type="binding site" evidence="10">
    <location>
        <position position="12"/>
    </location>
    <ligand>
        <name>Zn(2+)</name>
        <dbReference type="ChEBI" id="CHEBI:29105"/>
    </ligand>
</feature>
<dbReference type="EMBL" id="GDQN01005946">
    <property type="protein sequence ID" value="JAT85108.1"/>
    <property type="molecule type" value="Transcribed_RNA"/>
</dbReference>
<dbReference type="GO" id="GO:0008270">
    <property type="term" value="F:zinc ion binding"/>
    <property type="evidence" value="ECO:0007669"/>
    <property type="project" value="UniProtKB-UniRule"/>
</dbReference>
<feature type="binding site" evidence="10">
    <location>
        <position position="64"/>
    </location>
    <ligand>
        <name>Zn(2+)</name>
        <dbReference type="ChEBI" id="CHEBI:29105"/>
    </ligand>
</feature>
<dbReference type="Pfam" id="PF00096">
    <property type="entry name" value="zf-C2H2"/>
    <property type="match status" value="1"/>
</dbReference>
<feature type="domain" description="ZAD" evidence="12">
    <location>
        <begin position="10"/>
        <end position="88"/>
    </location>
</feature>
<organism evidence="13">
    <name type="scientific">Pectinophora gossypiella</name>
    <name type="common">Cotton pink bollworm</name>
    <name type="synonym">Depressaria gossypiella</name>
    <dbReference type="NCBI Taxonomy" id="13191"/>
    <lineage>
        <taxon>Eukaryota</taxon>
        <taxon>Metazoa</taxon>
        <taxon>Ecdysozoa</taxon>
        <taxon>Arthropoda</taxon>
        <taxon>Hexapoda</taxon>
        <taxon>Insecta</taxon>
        <taxon>Pterygota</taxon>
        <taxon>Neoptera</taxon>
        <taxon>Endopterygota</taxon>
        <taxon>Lepidoptera</taxon>
        <taxon>Glossata</taxon>
        <taxon>Ditrysia</taxon>
        <taxon>Gelechioidea</taxon>
        <taxon>Gelechiidae</taxon>
        <taxon>Apatetrinae</taxon>
        <taxon>Pectinophora</taxon>
    </lineage>
</organism>
<feature type="domain" description="C2H2-type" evidence="11">
    <location>
        <begin position="319"/>
        <end position="346"/>
    </location>
</feature>
<accession>A0A1E1WDQ9</accession>
<evidence type="ECO:0000259" key="12">
    <source>
        <dbReference type="PROSITE" id="PS51915"/>
    </source>
</evidence>
<evidence type="ECO:0000256" key="4">
    <source>
        <dbReference type="ARBA" id="ARBA00022771"/>
    </source>
</evidence>
<dbReference type="SUPFAM" id="SSF57716">
    <property type="entry name" value="Glucocorticoid receptor-like (DNA-binding domain)"/>
    <property type="match status" value="1"/>
</dbReference>
<dbReference type="PROSITE" id="PS00028">
    <property type="entry name" value="ZINC_FINGER_C2H2_1"/>
    <property type="match status" value="4"/>
</dbReference>
<evidence type="ECO:0000256" key="7">
    <source>
        <dbReference type="ARBA" id="ARBA00023163"/>
    </source>
</evidence>
<evidence type="ECO:0000256" key="8">
    <source>
        <dbReference type="ARBA" id="ARBA00023242"/>
    </source>
</evidence>
<keyword evidence="3" id="KW-0677">Repeat</keyword>
<feature type="binding site" evidence="10">
    <location>
        <position position="61"/>
    </location>
    <ligand>
        <name>Zn(2+)</name>
        <dbReference type="ChEBI" id="CHEBI:29105"/>
    </ligand>
</feature>
<comment type="subcellular location">
    <subcellularLocation>
        <location evidence="1">Nucleus</location>
    </subcellularLocation>
</comment>
<dbReference type="InterPro" id="IPR036236">
    <property type="entry name" value="Znf_C2H2_sf"/>
</dbReference>
<keyword evidence="6" id="KW-0805">Transcription regulation</keyword>
<feature type="binding site" evidence="10">
    <location>
        <position position="15"/>
    </location>
    <ligand>
        <name>Zn(2+)</name>
        <dbReference type="ChEBI" id="CHEBI:29105"/>
    </ligand>
</feature>
<feature type="domain" description="C2H2-type" evidence="11">
    <location>
        <begin position="375"/>
        <end position="403"/>
    </location>
</feature>
<evidence type="ECO:0000256" key="6">
    <source>
        <dbReference type="ARBA" id="ARBA00023015"/>
    </source>
</evidence>
<evidence type="ECO:0000313" key="13">
    <source>
        <dbReference type="EMBL" id="JAT85108.1"/>
    </source>
</evidence>
<dbReference type="Gene3D" id="3.40.1800.20">
    <property type="match status" value="1"/>
</dbReference>
<dbReference type="PROSITE" id="PS50157">
    <property type="entry name" value="ZINC_FINGER_C2H2_2"/>
    <property type="match status" value="6"/>
</dbReference>
<dbReference type="GO" id="GO:0005634">
    <property type="term" value="C:nucleus"/>
    <property type="evidence" value="ECO:0007669"/>
    <property type="project" value="UniProtKB-SubCell"/>
</dbReference>
<dbReference type="AlphaFoldDB" id="A0A1E1WDQ9"/>
<evidence type="ECO:0000256" key="1">
    <source>
        <dbReference type="ARBA" id="ARBA00004123"/>
    </source>
</evidence>
<keyword evidence="4 9" id="KW-0863">Zinc-finger</keyword>
<dbReference type="InterPro" id="IPR013087">
    <property type="entry name" value="Znf_C2H2_type"/>
</dbReference>
<evidence type="ECO:0000259" key="11">
    <source>
        <dbReference type="PROSITE" id="PS50157"/>
    </source>
</evidence>
<keyword evidence="7" id="KW-0804">Transcription</keyword>
<dbReference type="PROSITE" id="PS51915">
    <property type="entry name" value="ZAD"/>
    <property type="match status" value="1"/>
</dbReference>
<evidence type="ECO:0000256" key="10">
    <source>
        <dbReference type="PROSITE-ProRule" id="PRU01263"/>
    </source>
</evidence>
<evidence type="ECO:0000256" key="3">
    <source>
        <dbReference type="ARBA" id="ARBA00022737"/>
    </source>
</evidence>
<dbReference type="OrthoDB" id="8922241at2759"/>
<sequence length="419" mass="49235">MEDYEEFFKTICRVCLSQGNSENMVDLTDTASDDALSCYGKSVITFANIRLKNDSLPNKMCQDCLFLLKQAIVFKKICEKSDEKLTKMVRKFDSSDVEFKEKVSQFVLFSQYFPDGFTLETSKKNKVKLSLNKTNEKPVKQVETNTVAEVDFPNNDFDDFLSNDYQEESNSIEIPENDDLDVDDILNRIEKIVEMKPESLNNYRKKYKQNKVKQKYKHSKQKTKQKVRQKVEKDIQCKICNKVLANLYTYNSHMLRHTGCRYVCEHCAKKYVTYAELQYHLASSHDIGPHHICKECGFKAPRKFDLVEHIRLHTGERPFACDKCGLTFRRRFVWKKHALYHMEKTVQCPRCPRKFYQRSEMLAHANNVHERVYVYACNECDVTYARPATVRRHLIEKHGVAREMQGRITRINLAKSSIR</sequence>
<dbReference type="GO" id="GO:0006357">
    <property type="term" value="P:regulation of transcription by RNA polymerase II"/>
    <property type="evidence" value="ECO:0007669"/>
    <property type="project" value="TreeGrafter"/>
</dbReference>
<feature type="domain" description="C2H2-type" evidence="11">
    <location>
        <begin position="346"/>
        <end position="369"/>
    </location>
</feature>
<evidence type="ECO:0008006" key="14">
    <source>
        <dbReference type="Google" id="ProtNLM"/>
    </source>
</evidence>
<dbReference type="SUPFAM" id="SSF57667">
    <property type="entry name" value="beta-beta-alpha zinc fingers"/>
    <property type="match status" value="3"/>
</dbReference>
<name>A0A1E1WDQ9_PECGO</name>
<keyword evidence="8" id="KW-0539">Nucleus</keyword>